<feature type="transmembrane region" description="Helical" evidence="1">
    <location>
        <begin position="401"/>
        <end position="420"/>
    </location>
</feature>
<evidence type="ECO:0000313" key="3">
    <source>
        <dbReference type="Proteomes" id="UP001501081"/>
    </source>
</evidence>
<keyword evidence="1" id="KW-0812">Transmembrane</keyword>
<organism evidence="2 3">
    <name type="scientific">Pedobacter ginsengiterrae</name>
    <dbReference type="NCBI Taxonomy" id="871696"/>
    <lineage>
        <taxon>Bacteria</taxon>
        <taxon>Pseudomonadati</taxon>
        <taxon>Bacteroidota</taxon>
        <taxon>Sphingobacteriia</taxon>
        <taxon>Sphingobacteriales</taxon>
        <taxon>Sphingobacteriaceae</taxon>
        <taxon>Pedobacter</taxon>
    </lineage>
</organism>
<keyword evidence="3" id="KW-1185">Reference proteome</keyword>
<evidence type="ECO:0000313" key="2">
    <source>
        <dbReference type="EMBL" id="GAA3971508.1"/>
    </source>
</evidence>
<keyword evidence="1" id="KW-0472">Membrane</keyword>
<sequence length="425" mass="48382">MFNFSPIQREMLRTQPMYQKAVITNQTVRSIISRQYYPAFRPFILNDCPDKEYMELVSAGVAFPNCTFEDYKPNGQVMPSPVFNVEKVSVTFYNEAFRTGIYSFEIRVVDAQGAEVPLDVEELSSLVKFAREFDSKIITGGQTMRISDFIEKKMLVLNSNGDFISISEQQGSVYYNGSKLKTWITADLANFPAGYEPDHALFELGTSAPYLTASTAGDFRPSKLYLDSIISGKISVFENWSALCLQDTFILLASNYLQQGELVWRDTYMKIYKFNLYCKFYLFKVNSEVTTKGKLSVTRTELARFLNLYHMEMISYNFLPNLIFANIKQTLGIHGESLALMEKIENSSKILREESDRLLNILLAIIAFTSLVSVIGDFSGLIAKLYGNAEPSMVVQQGNTWIALVVLLALIVFVTGRYFFRKRKL</sequence>
<reference evidence="3" key="1">
    <citation type="journal article" date="2019" name="Int. J. Syst. Evol. Microbiol.">
        <title>The Global Catalogue of Microorganisms (GCM) 10K type strain sequencing project: providing services to taxonomists for standard genome sequencing and annotation.</title>
        <authorList>
            <consortium name="The Broad Institute Genomics Platform"/>
            <consortium name="The Broad Institute Genome Sequencing Center for Infectious Disease"/>
            <person name="Wu L."/>
            <person name="Ma J."/>
        </authorList>
    </citation>
    <scope>NUCLEOTIDE SEQUENCE [LARGE SCALE GENOMIC DNA]</scope>
    <source>
        <strain evidence="3">JCM 17338</strain>
    </source>
</reference>
<feature type="transmembrane region" description="Helical" evidence="1">
    <location>
        <begin position="358"/>
        <end position="381"/>
    </location>
</feature>
<protein>
    <recommendedName>
        <fullName evidence="4">CorA-like Mg2+ transporter protein</fullName>
    </recommendedName>
</protein>
<name>A0ABP7PX53_9SPHI</name>
<gene>
    <name evidence="2" type="ORF">GCM10022246_24970</name>
</gene>
<comment type="caution">
    <text evidence="2">The sequence shown here is derived from an EMBL/GenBank/DDBJ whole genome shotgun (WGS) entry which is preliminary data.</text>
</comment>
<evidence type="ECO:0000256" key="1">
    <source>
        <dbReference type="SAM" id="Phobius"/>
    </source>
</evidence>
<evidence type="ECO:0008006" key="4">
    <source>
        <dbReference type="Google" id="ProtNLM"/>
    </source>
</evidence>
<accession>A0ABP7PX53</accession>
<keyword evidence="1" id="KW-1133">Transmembrane helix</keyword>
<proteinExistence type="predicted"/>
<dbReference type="EMBL" id="BAABAK010000011">
    <property type="protein sequence ID" value="GAA3971508.1"/>
    <property type="molecule type" value="Genomic_DNA"/>
</dbReference>
<dbReference type="Proteomes" id="UP001501081">
    <property type="component" value="Unassembled WGS sequence"/>
</dbReference>